<sequence>MAFECFIDDNMVTRIVEYTNIYISKVRANFQRDRDARPTDAREIKALIGILYLAGALKAGRRNVTDMWDNTTGTGVEAIYLTMSLNRFLLRFLRFDNIHSRDVRQSVDKLAAFREIFDKFVSNCKSSYKPTDYLTNDEQLVGYRGNCQFRVYMPSKPAKYGIKIFALVSTTNFFATNLEIYVGTQPAGPFHRSNNTQELVMQLVEPIAGSNR</sequence>
<gene>
    <name evidence="2" type="ORF">g.10575</name>
</gene>
<evidence type="ECO:0000313" key="2">
    <source>
        <dbReference type="EMBL" id="JAS79704.1"/>
    </source>
</evidence>
<reference evidence="2" key="1">
    <citation type="submission" date="2015-11" db="EMBL/GenBank/DDBJ databases">
        <title>De novo transcriptome assembly of four potential Pierce s Disease insect vectors from Arizona vineyards.</title>
        <authorList>
            <person name="Tassone E.E."/>
        </authorList>
    </citation>
    <scope>NUCLEOTIDE SEQUENCE</scope>
</reference>
<organism evidence="2">
    <name type="scientific">Homalodisca liturata</name>
    <dbReference type="NCBI Taxonomy" id="320908"/>
    <lineage>
        <taxon>Eukaryota</taxon>
        <taxon>Metazoa</taxon>
        <taxon>Ecdysozoa</taxon>
        <taxon>Arthropoda</taxon>
        <taxon>Hexapoda</taxon>
        <taxon>Insecta</taxon>
        <taxon>Pterygota</taxon>
        <taxon>Neoptera</taxon>
        <taxon>Paraneoptera</taxon>
        <taxon>Hemiptera</taxon>
        <taxon>Auchenorrhyncha</taxon>
        <taxon>Membracoidea</taxon>
        <taxon>Cicadellidae</taxon>
        <taxon>Cicadellinae</taxon>
        <taxon>Proconiini</taxon>
        <taxon>Homalodisca</taxon>
    </lineage>
</organism>
<evidence type="ECO:0000259" key="1">
    <source>
        <dbReference type="Pfam" id="PF13843"/>
    </source>
</evidence>
<dbReference type="EMBL" id="GECU01028002">
    <property type="protein sequence ID" value="JAS79704.1"/>
    <property type="molecule type" value="Transcribed_RNA"/>
</dbReference>
<accession>A0A1B6HYG1</accession>
<proteinExistence type="predicted"/>
<feature type="domain" description="PiggyBac transposable element-derived protein" evidence="1">
    <location>
        <begin position="2"/>
        <end position="212"/>
    </location>
</feature>
<feature type="non-terminal residue" evidence="2">
    <location>
        <position position="212"/>
    </location>
</feature>
<dbReference type="PANTHER" id="PTHR46599">
    <property type="entry name" value="PIGGYBAC TRANSPOSABLE ELEMENT-DERIVED PROTEIN 4"/>
    <property type="match status" value="1"/>
</dbReference>
<name>A0A1B6HYG1_9HEMI</name>
<dbReference type="PANTHER" id="PTHR46599:SF3">
    <property type="entry name" value="PIGGYBAC TRANSPOSABLE ELEMENT-DERIVED PROTEIN 4"/>
    <property type="match status" value="1"/>
</dbReference>
<dbReference type="Pfam" id="PF13843">
    <property type="entry name" value="DDE_Tnp_1_7"/>
    <property type="match status" value="1"/>
</dbReference>
<protein>
    <recommendedName>
        <fullName evidence="1">PiggyBac transposable element-derived protein domain-containing protein</fullName>
    </recommendedName>
</protein>
<dbReference type="AlphaFoldDB" id="A0A1B6HYG1"/>
<dbReference type="InterPro" id="IPR029526">
    <property type="entry name" value="PGBD"/>
</dbReference>